<dbReference type="Proteomes" id="UP001603857">
    <property type="component" value="Unassembled WGS sequence"/>
</dbReference>
<evidence type="ECO:0000313" key="2">
    <source>
        <dbReference type="Proteomes" id="UP001603857"/>
    </source>
</evidence>
<protein>
    <submittedName>
        <fullName evidence="1">Uncharacterized protein</fullName>
    </submittedName>
</protein>
<organism evidence="1 2">
    <name type="scientific">Flemingia macrophylla</name>
    <dbReference type="NCBI Taxonomy" id="520843"/>
    <lineage>
        <taxon>Eukaryota</taxon>
        <taxon>Viridiplantae</taxon>
        <taxon>Streptophyta</taxon>
        <taxon>Embryophyta</taxon>
        <taxon>Tracheophyta</taxon>
        <taxon>Spermatophyta</taxon>
        <taxon>Magnoliopsida</taxon>
        <taxon>eudicotyledons</taxon>
        <taxon>Gunneridae</taxon>
        <taxon>Pentapetalae</taxon>
        <taxon>rosids</taxon>
        <taxon>fabids</taxon>
        <taxon>Fabales</taxon>
        <taxon>Fabaceae</taxon>
        <taxon>Papilionoideae</taxon>
        <taxon>50 kb inversion clade</taxon>
        <taxon>NPAAA clade</taxon>
        <taxon>indigoferoid/millettioid clade</taxon>
        <taxon>Phaseoleae</taxon>
        <taxon>Flemingia</taxon>
    </lineage>
</organism>
<proteinExistence type="predicted"/>
<reference evidence="1 2" key="1">
    <citation type="submission" date="2024-08" db="EMBL/GenBank/DDBJ databases">
        <title>Insights into the chromosomal genome structure of Flemingia macrophylla.</title>
        <authorList>
            <person name="Ding Y."/>
            <person name="Zhao Y."/>
            <person name="Bi W."/>
            <person name="Wu M."/>
            <person name="Zhao G."/>
            <person name="Gong Y."/>
            <person name="Li W."/>
            <person name="Zhang P."/>
        </authorList>
    </citation>
    <scope>NUCLEOTIDE SEQUENCE [LARGE SCALE GENOMIC DNA]</scope>
    <source>
        <strain evidence="1">DYQJB</strain>
        <tissue evidence="1">Leaf</tissue>
    </source>
</reference>
<comment type="caution">
    <text evidence="1">The sequence shown here is derived from an EMBL/GenBank/DDBJ whole genome shotgun (WGS) entry which is preliminary data.</text>
</comment>
<keyword evidence="2" id="KW-1185">Reference proteome</keyword>
<sequence length="70" mass="8750">MNAIWHLLQLKFQMTQFKKHESFSFKKIGQKHIFKKLYKPNKINYTKLQPEKLCKLNFERNRNHQRIYKV</sequence>
<name>A0ABD1L2B7_9FABA</name>
<evidence type="ECO:0000313" key="1">
    <source>
        <dbReference type="EMBL" id="KAL2317626.1"/>
    </source>
</evidence>
<accession>A0ABD1L2B7</accession>
<dbReference type="EMBL" id="JBGMDY010000011">
    <property type="protein sequence ID" value="KAL2317626.1"/>
    <property type="molecule type" value="Genomic_DNA"/>
</dbReference>
<dbReference type="AlphaFoldDB" id="A0ABD1L2B7"/>
<gene>
    <name evidence="1" type="ORF">Fmac_031502</name>
</gene>